<dbReference type="Gene3D" id="3.30.300.30">
    <property type="match status" value="1"/>
</dbReference>
<dbReference type="AlphaFoldDB" id="A0A9X1IDF2"/>
<protein>
    <submittedName>
        <fullName evidence="3">AMP-binding protein</fullName>
    </submittedName>
</protein>
<dbReference type="InterPro" id="IPR042099">
    <property type="entry name" value="ANL_N_sf"/>
</dbReference>
<feature type="domain" description="AMP-binding enzyme C-terminal" evidence="2">
    <location>
        <begin position="432"/>
        <end position="507"/>
    </location>
</feature>
<gene>
    <name evidence="3" type="ORF">LHA35_04780</name>
</gene>
<reference evidence="3" key="1">
    <citation type="submission" date="2021-10" db="EMBL/GenBank/DDBJ databases">
        <title>Roseicella aerolatum sp. nov., isolated from aerosols of e-waste dismantling site.</title>
        <authorList>
            <person name="Qin T."/>
        </authorList>
    </citation>
    <scope>NUCLEOTIDE SEQUENCE</scope>
    <source>
        <strain evidence="3">GB24</strain>
    </source>
</reference>
<dbReference type="Proteomes" id="UP001139311">
    <property type="component" value="Unassembled WGS sequence"/>
</dbReference>
<dbReference type="GO" id="GO:0016877">
    <property type="term" value="F:ligase activity, forming carbon-sulfur bonds"/>
    <property type="evidence" value="ECO:0007669"/>
    <property type="project" value="UniProtKB-ARBA"/>
</dbReference>
<dbReference type="InterPro" id="IPR000873">
    <property type="entry name" value="AMP-dep_synth/lig_dom"/>
</dbReference>
<dbReference type="NCBIfam" id="NF005676">
    <property type="entry name" value="PRK07470.1"/>
    <property type="match status" value="1"/>
</dbReference>
<dbReference type="InterPro" id="IPR050237">
    <property type="entry name" value="ATP-dep_AMP-bd_enzyme"/>
</dbReference>
<keyword evidence="4" id="KW-1185">Reference proteome</keyword>
<dbReference type="InterPro" id="IPR045851">
    <property type="entry name" value="AMP-bd_C_sf"/>
</dbReference>
<comment type="caution">
    <text evidence="3">The sequence shown here is derived from an EMBL/GenBank/DDBJ whole genome shotgun (WGS) entry which is preliminary data.</text>
</comment>
<dbReference type="Gene3D" id="3.40.50.12780">
    <property type="entry name" value="N-terminal domain of ligase-like"/>
    <property type="match status" value="1"/>
</dbReference>
<accession>A0A9X1IDF2</accession>
<dbReference type="SUPFAM" id="SSF56801">
    <property type="entry name" value="Acetyl-CoA synthetase-like"/>
    <property type="match status" value="1"/>
</dbReference>
<dbReference type="InterPro" id="IPR020845">
    <property type="entry name" value="AMP-binding_CS"/>
</dbReference>
<sequence length="524" mass="57040">MGPATAMNLGRLLTQTARRLPHHVALAWGDRQWSFAELDARVDSLCAALRAHGIGKGDRVLVHSRNSNAMFESMWAAFKLGAVWVPTNFRLTPAEVAYLAETSRARVMLRDRGFAGHADAVRAAGHCRLVLAVGDARADELDYEAALAAAEPPPPDHEAEVAYGDPLWFFFTSGTTGRPKAAVLTHGQMAFVVTNHLADLFPGVTERDASLVVAPLSHGAGIHQLGQVARGARTVLLPSERLDVEEAWRLVEEHRVSNMFTVPTILTALVEHPGVDRYDHSSLRHVIYAGAPMYRADQKRALEKLGPCLVQYFGLGEVTGNISVLRPDQHSIEDDESFPLGSCGSARTGMDIAILDEKGARLPAAETGEICVRGPAVFAGYFENPEANGKVFRGGWFHTGDLGHLDARGFLYVTGRASDMYISGGSNVYPREVEEAILTHPAVLECAVVGMPHPRWGESGVAALVPRPGMAVTEAEVLAYLSDRLARYKQPLRVVVWEALPKSGYGKIPKRLVQDRLREEGVVF</sequence>
<feature type="domain" description="AMP-dependent synthetase/ligase" evidence="1">
    <location>
        <begin position="14"/>
        <end position="382"/>
    </location>
</feature>
<proteinExistence type="predicted"/>
<evidence type="ECO:0000313" key="4">
    <source>
        <dbReference type="Proteomes" id="UP001139311"/>
    </source>
</evidence>
<dbReference type="PANTHER" id="PTHR43767:SF7">
    <property type="entry name" value="MEDIUM_LONG-CHAIN-FATTY-ACID--COA LIGASE FADD8"/>
    <property type="match status" value="1"/>
</dbReference>
<dbReference type="EMBL" id="JAJAQI010000005">
    <property type="protein sequence ID" value="MCB4821045.1"/>
    <property type="molecule type" value="Genomic_DNA"/>
</dbReference>
<evidence type="ECO:0000313" key="3">
    <source>
        <dbReference type="EMBL" id="MCB4821045.1"/>
    </source>
</evidence>
<evidence type="ECO:0000259" key="2">
    <source>
        <dbReference type="Pfam" id="PF13193"/>
    </source>
</evidence>
<evidence type="ECO:0000259" key="1">
    <source>
        <dbReference type="Pfam" id="PF00501"/>
    </source>
</evidence>
<dbReference type="PROSITE" id="PS00455">
    <property type="entry name" value="AMP_BINDING"/>
    <property type="match status" value="1"/>
</dbReference>
<dbReference type="CDD" id="cd17631">
    <property type="entry name" value="FACL_FadD13-like"/>
    <property type="match status" value="1"/>
</dbReference>
<dbReference type="InterPro" id="IPR025110">
    <property type="entry name" value="AMP-bd_C"/>
</dbReference>
<organism evidence="3 4">
    <name type="scientific">Roseicella aerolata</name>
    <dbReference type="NCBI Taxonomy" id="2883479"/>
    <lineage>
        <taxon>Bacteria</taxon>
        <taxon>Pseudomonadati</taxon>
        <taxon>Pseudomonadota</taxon>
        <taxon>Alphaproteobacteria</taxon>
        <taxon>Acetobacterales</taxon>
        <taxon>Roseomonadaceae</taxon>
        <taxon>Roseicella</taxon>
    </lineage>
</organism>
<dbReference type="RefSeq" id="WP_226605185.1">
    <property type="nucleotide sequence ID" value="NZ_JAJAQI010000005.1"/>
</dbReference>
<dbReference type="Pfam" id="PF13193">
    <property type="entry name" value="AMP-binding_C"/>
    <property type="match status" value="1"/>
</dbReference>
<dbReference type="PANTHER" id="PTHR43767">
    <property type="entry name" value="LONG-CHAIN-FATTY-ACID--COA LIGASE"/>
    <property type="match status" value="1"/>
</dbReference>
<dbReference type="Pfam" id="PF00501">
    <property type="entry name" value="AMP-binding"/>
    <property type="match status" value="1"/>
</dbReference>
<name>A0A9X1IDF2_9PROT</name>